<feature type="transmembrane region" description="Helical" evidence="6">
    <location>
        <begin position="495"/>
        <end position="513"/>
    </location>
</feature>
<feature type="transmembrane region" description="Helical" evidence="6">
    <location>
        <begin position="160"/>
        <end position="180"/>
    </location>
</feature>
<dbReference type="PANTHER" id="PTHR45649">
    <property type="entry name" value="AMINO-ACID PERMEASE BAT1"/>
    <property type="match status" value="1"/>
</dbReference>
<gene>
    <name evidence="7" type="ORF">GMOD_00001288</name>
</gene>
<evidence type="ECO:0000256" key="4">
    <source>
        <dbReference type="ARBA" id="ARBA00022989"/>
    </source>
</evidence>
<feature type="transmembrane region" description="Helical" evidence="6">
    <location>
        <begin position="364"/>
        <end position="388"/>
    </location>
</feature>
<evidence type="ECO:0000313" key="7">
    <source>
        <dbReference type="EMBL" id="RMZ67374.1"/>
    </source>
</evidence>
<evidence type="ECO:0000256" key="1">
    <source>
        <dbReference type="ARBA" id="ARBA00004141"/>
    </source>
</evidence>
<comment type="subcellular location">
    <subcellularLocation>
        <location evidence="1">Membrane</location>
        <topology evidence="1">Multi-pass membrane protein</topology>
    </subcellularLocation>
</comment>
<dbReference type="InterPro" id="IPR002293">
    <property type="entry name" value="AA/rel_permease1"/>
</dbReference>
<feature type="transmembrane region" description="Helical" evidence="6">
    <location>
        <begin position="254"/>
        <end position="275"/>
    </location>
</feature>
<dbReference type="PANTHER" id="PTHR45649:SF27">
    <property type="entry name" value="CHOLINE TRANSPORTER (EUROFUNG)"/>
    <property type="match status" value="1"/>
</dbReference>
<keyword evidence="3 6" id="KW-0812">Transmembrane</keyword>
<keyword evidence="2" id="KW-0813">Transport</keyword>
<feature type="transmembrane region" description="Helical" evidence="6">
    <location>
        <begin position="418"/>
        <end position="438"/>
    </location>
</feature>
<dbReference type="OrthoDB" id="3900342at2759"/>
<dbReference type="Proteomes" id="UP000265663">
    <property type="component" value="Unassembled WGS sequence"/>
</dbReference>
<reference evidence="7 8" key="1">
    <citation type="journal article" date="2014" name="PLoS ONE">
        <title>De novo Genome Assembly of the Fungal Plant Pathogen Pyrenophora semeniperda.</title>
        <authorList>
            <person name="Soliai M.M."/>
            <person name="Meyer S.E."/>
            <person name="Udall J.A."/>
            <person name="Elzinga D.E."/>
            <person name="Hermansen R.A."/>
            <person name="Bodily P.M."/>
            <person name="Hart A.A."/>
            <person name="Coleman C.E."/>
        </authorList>
    </citation>
    <scope>NUCLEOTIDE SEQUENCE [LARGE SCALE GENOMIC DNA]</scope>
    <source>
        <strain evidence="7 8">CCB06</strain>
        <tissue evidence="7">Mycelium</tissue>
    </source>
</reference>
<dbReference type="PIRSF" id="PIRSF006060">
    <property type="entry name" value="AA_transporter"/>
    <property type="match status" value="1"/>
</dbReference>
<feature type="transmembrane region" description="Helical" evidence="6">
    <location>
        <begin position="220"/>
        <end position="242"/>
    </location>
</feature>
<accession>A0A3M7LYX3</accession>
<keyword evidence="5 6" id="KW-0472">Membrane</keyword>
<evidence type="ECO:0000256" key="2">
    <source>
        <dbReference type="ARBA" id="ARBA00022448"/>
    </source>
</evidence>
<feature type="transmembrane region" description="Helical" evidence="6">
    <location>
        <begin position="281"/>
        <end position="300"/>
    </location>
</feature>
<keyword evidence="4 6" id="KW-1133">Transmembrane helix</keyword>
<evidence type="ECO:0000313" key="8">
    <source>
        <dbReference type="Proteomes" id="UP000265663"/>
    </source>
</evidence>
<protein>
    <submittedName>
        <fullName evidence="7">Choline transport</fullName>
    </submittedName>
</protein>
<dbReference type="GO" id="GO:0006865">
    <property type="term" value="P:amino acid transport"/>
    <property type="evidence" value="ECO:0007669"/>
    <property type="project" value="InterPro"/>
</dbReference>
<evidence type="ECO:0000256" key="3">
    <source>
        <dbReference type="ARBA" id="ARBA00022692"/>
    </source>
</evidence>
<sequence>MHICTRARNIRSTNPIGTPLYSPHSFASSTCLFRQSLGRYTSALTSYATLIATLYTHHFLFLRSIQGSLQDIVQWLVYSPHCLRICKMDEKKVELGQLKPEEVDASIGVGEELNASGHKQELEQNFSLLSLCAIGITTGNVWAALGGSIVIALYNGGPAGVIYEFIAVALCYFMIAACIAEMASSIPSSAGVYHWASVTAGARFGKVIGFYAGWWNSLGWIFGTASISSILANQVVSMYGLFHPEYVFQRWHVFIAYLIITWISCFIVMFANRALPKLTNIGLFFILLGVFITIMVCAIMPSKTGKGYASTEFVFREWQNQTGWSSNGFVFCAGMLNGAFAVGTPDCVSHLAEELPSPRRNIPLAILAQYTVGFITAFLYLITIFYSVNDLSTLFSNPWPFPLAELYRQATNSHGGSLGLLLVIFFPTFCTNIGCYITSGRMLWTLGRDDATPWPKWVARVDPRWGNPWNATLACGVINMVLGCIYIGSSTAFSAFVGSFIVLSSMSYLAFILPNILSRRRHVTKGPFTMPDPVFYTVAGLACAYMVVWIPIYCFPFAVPFDTTTMNYTSALVGGVTILLGGWYLRIKNRGYVGPRALVDALENGEMPKVH</sequence>
<proteinExistence type="predicted"/>
<dbReference type="Gene3D" id="1.20.1740.10">
    <property type="entry name" value="Amino acid/polyamine transporter I"/>
    <property type="match status" value="1"/>
</dbReference>
<dbReference type="GO" id="GO:0022857">
    <property type="term" value="F:transmembrane transporter activity"/>
    <property type="evidence" value="ECO:0007669"/>
    <property type="project" value="InterPro"/>
</dbReference>
<feature type="transmembrane region" description="Helical" evidence="6">
    <location>
        <begin position="128"/>
        <end position="154"/>
    </location>
</feature>
<dbReference type="EMBL" id="KE747810">
    <property type="protein sequence ID" value="RMZ67374.1"/>
    <property type="molecule type" value="Genomic_DNA"/>
</dbReference>
<dbReference type="Pfam" id="PF13520">
    <property type="entry name" value="AA_permease_2"/>
    <property type="match status" value="1"/>
</dbReference>
<evidence type="ECO:0000256" key="6">
    <source>
        <dbReference type="SAM" id="Phobius"/>
    </source>
</evidence>
<evidence type="ECO:0000256" key="5">
    <source>
        <dbReference type="ARBA" id="ARBA00023136"/>
    </source>
</evidence>
<organism evidence="7 8">
    <name type="scientific">Pyrenophora seminiperda CCB06</name>
    <dbReference type="NCBI Taxonomy" id="1302712"/>
    <lineage>
        <taxon>Eukaryota</taxon>
        <taxon>Fungi</taxon>
        <taxon>Dikarya</taxon>
        <taxon>Ascomycota</taxon>
        <taxon>Pezizomycotina</taxon>
        <taxon>Dothideomycetes</taxon>
        <taxon>Pleosporomycetidae</taxon>
        <taxon>Pleosporales</taxon>
        <taxon>Pleosporineae</taxon>
        <taxon>Pleosporaceae</taxon>
        <taxon>Pyrenophora</taxon>
    </lineage>
</organism>
<dbReference type="InterPro" id="IPR004840">
    <property type="entry name" value="Amino_acid_permease_CS"/>
</dbReference>
<name>A0A3M7LYX3_9PLEO</name>
<feature type="transmembrane region" description="Helical" evidence="6">
    <location>
        <begin position="534"/>
        <end position="559"/>
    </location>
</feature>
<feature type="transmembrane region" description="Helical" evidence="6">
    <location>
        <begin position="565"/>
        <end position="585"/>
    </location>
</feature>
<keyword evidence="8" id="KW-1185">Reference proteome</keyword>
<dbReference type="PROSITE" id="PS00218">
    <property type="entry name" value="AMINO_ACID_PERMEASE_1"/>
    <property type="match status" value="1"/>
</dbReference>
<dbReference type="GO" id="GO:0016020">
    <property type="term" value="C:membrane"/>
    <property type="evidence" value="ECO:0007669"/>
    <property type="project" value="UniProtKB-SubCell"/>
</dbReference>
<dbReference type="AlphaFoldDB" id="A0A3M7LYX3"/>